<feature type="active site" description="Proton acceptor" evidence="4">
    <location>
        <position position="337"/>
    </location>
</feature>
<dbReference type="PANTHER" id="PTHR43365:SF1">
    <property type="entry name" value="ACETYL-COA C-ACYLTRANSFERASE"/>
    <property type="match status" value="1"/>
</dbReference>
<dbReference type="NCBIfam" id="NF005865">
    <property type="entry name" value="PRK07801.1"/>
    <property type="match status" value="1"/>
</dbReference>
<dbReference type="InterPro" id="IPR020617">
    <property type="entry name" value="Thiolase_C"/>
</dbReference>
<dbReference type="InterPro" id="IPR002155">
    <property type="entry name" value="Thiolase"/>
</dbReference>
<dbReference type="PANTHER" id="PTHR43365">
    <property type="entry name" value="BLR7806 PROTEIN"/>
    <property type="match status" value="1"/>
</dbReference>
<feature type="active site" description="Acyl-thioester intermediate" evidence="4">
    <location>
        <position position="89"/>
    </location>
</feature>
<dbReference type="NCBIfam" id="TIGR01930">
    <property type="entry name" value="AcCoA-C-Actrans"/>
    <property type="match status" value="1"/>
</dbReference>
<dbReference type="EMBL" id="JACDUR010000010">
    <property type="protein sequence ID" value="MBA2897104.1"/>
    <property type="molecule type" value="Genomic_DNA"/>
</dbReference>
<keyword evidence="2 5" id="KW-0808">Transferase</keyword>
<protein>
    <submittedName>
        <fullName evidence="8">Acetyl-CoA C-acetyltransferase</fullName>
        <ecNumber evidence="8">2.3.1.9</ecNumber>
    </submittedName>
</protein>
<dbReference type="Pfam" id="PF02803">
    <property type="entry name" value="Thiolase_C"/>
    <property type="match status" value="1"/>
</dbReference>
<sequence length="381" mass="40128">MAEAYIVGAVRTPVGKKKGGLSTVHPTDLAAHTLKALIERTGVDPAAVEDVIMGCVMQFGPQSMDIARNAWLSAGLPETTAGVTIDRQCGSSQQSIHFAAQGVMSGTQDLVVAAGVESMSIVPMGSSITAALEKGMPFPFGQGWVDRYGKQEISQFRGAELMCKKWDLSREDLEKFAYESHQRAAKAIANGYFKDQIAPINGVEDDEGPRPDSTLEKLASLKTLKEDGVITAATSSQISDGSGAVLIASEAAVKAHNLTPRARITQLALIGDDPVYMLTAPIPATQLALKKAGLSIDDIDVTEINEAFAPVPLAWIKELGADPAKVNPNGGAIALGHPLGGTGAILMTKLLHELERTGGRYGLQTMCEGGGQANVTIIERL</sequence>
<dbReference type="AlphaFoldDB" id="A0A7W0CTX6"/>
<evidence type="ECO:0000259" key="7">
    <source>
        <dbReference type="Pfam" id="PF02803"/>
    </source>
</evidence>
<evidence type="ECO:0000256" key="4">
    <source>
        <dbReference type="PIRSR" id="PIRSR000429-1"/>
    </source>
</evidence>
<dbReference type="RefSeq" id="WP_181615820.1">
    <property type="nucleotide sequence ID" value="NZ_BAABAM010000010.1"/>
</dbReference>
<evidence type="ECO:0000256" key="2">
    <source>
        <dbReference type="ARBA" id="ARBA00022679"/>
    </source>
</evidence>
<dbReference type="FunFam" id="3.40.47.10:FF:000010">
    <property type="entry name" value="Acetyl-CoA acetyltransferase (Thiolase)"/>
    <property type="match status" value="1"/>
</dbReference>
<dbReference type="SUPFAM" id="SSF53901">
    <property type="entry name" value="Thiolase-like"/>
    <property type="match status" value="2"/>
</dbReference>
<keyword evidence="3 5" id="KW-0012">Acyltransferase</keyword>
<dbReference type="InterPro" id="IPR020616">
    <property type="entry name" value="Thiolase_N"/>
</dbReference>
<comment type="caution">
    <text evidence="8">The sequence shown here is derived from an EMBL/GenBank/DDBJ whole genome shotgun (WGS) entry which is preliminary data.</text>
</comment>
<dbReference type="PIRSF" id="PIRSF000429">
    <property type="entry name" value="Ac-CoA_Ac_transf"/>
    <property type="match status" value="1"/>
</dbReference>
<dbReference type="Pfam" id="PF00108">
    <property type="entry name" value="Thiolase_N"/>
    <property type="match status" value="1"/>
</dbReference>
<dbReference type="Proteomes" id="UP000530928">
    <property type="component" value="Unassembled WGS sequence"/>
</dbReference>
<dbReference type="CDD" id="cd00751">
    <property type="entry name" value="thiolase"/>
    <property type="match status" value="1"/>
</dbReference>
<evidence type="ECO:0000256" key="5">
    <source>
        <dbReference type="RuleBase" id="RU003557"/>
    </source>
</evidence>
<evidence type="ECO:0000256" key="3">
    <source>
        <dbReference type="ARBA" id="ARBA00023315"/>
    </source>
</evidence>
<feature type="domain" description="Thiolase C-terminal" evidence="7">
    <location>
        <begin position="259"/>
        <end position="380"/>
    </location>
</feature>
<keyword evidence="9" id="KW-1185">Reference proteome</keyword>
<organism evidence="8 9">
    <name type="scientific">Nonomuraea soli</name>
    <dbReference type="NCBI Taxonomy" id="1032476"/>
    <lineage>
        <taxon>Bacteria</taxon>
        <taxon>Bacillati</taxon>
        <taxon>Actinomycetota</taxon>
        <taxon>Actinomycetes</taxon>
        <taxon>Streptosporangiales</taxon>
        <taxon>Streptosporangiaceae</taxon>
        <taxon>Nonomuraea</taxon>
    </lineage>
</organism>
<evidence type="ECO:0000313" key="9">
    <source>
        <dbReference type="Proteomes" id="UP000530928"/>
    </source>
</evidence>
<feature type="active site" description="Proton acceptor" evidence="4">
    <location>
        <position position="367"/>
    </location>
</feature>
<dbReference type="PROSITE" id="PS00737">
    <property type="entry name" value="THIOLASE_2"/>
    <property type="match status" value="1"/>
</dbReference>
<dbReference type="EC" id="2.3.1.9" evidence="8"/>
<feature type="domain" description="Thiolase N-terminal" evidence="6">
    <location>
        <begin position="5"/>
        <end position="250"/>
    </location>
</feature>
<name>A0A7W0CTX6_9ACTN</name>
<dbReference type="Gene3D" id="3.40.47.10">
    <property type="match status" value="2"/>
</dbReference>
<gene>
    <name evidence="8" type="ORF">HNR30_008500</name>
</gene>
<reference evidence="8 9" key="1">
    <citation type="submission" date="2020-07" db="EMBL/GenBank/DDBJ databases">
        <title>Genomic Encyclopedia of Type Strains, Phase IV (KMG-IV): sequencing the most valuable type-strain genomes for metagenomic binning, comparative biology and taxonomic classification.</title>
        <authorList>
            <person name="Goeker M."/>
        </authorList>
    </citation>
    <scope>NUCLEOTIDE SEQUENCE [LARGE SCALE GENOMIC DNA]</scope>
    <source>
        <strain evidence="8 9">DSM 45533</strain>
    </source>
</reference>
<dbReference type="InterPro" id="IPR020613">
    <property type="entry name" value="Thiolase_CS"/>
</dbReference>
<comment type="similarity">
    <text evidence="1 5">Belongs to the thiolase-like superfamily. Thiolase family.</text>
</comment>
<dbReference type="GO" id="GO:0003985">
    <property type="term" value="F:acetyl-CoA C-acetyltransferase activity"/>
    <property type="evidence" value="ECO:0007669"/>
    <property type="project" value="UniProtKB-EC"/>
</dbReference>
<dbReference type="InterPro" id="IPR016039">
    <property type="entry name" value="Thiolase-like"/>
</dbReference>
<evidence type="ECO:0000313" key="8">
    <source>
        <dbReference type="EMBL" id="MBA2897104.1"/>
    </source>
</evidence>
<evidence type="ECO:0000256" key="1">
    <source>
        <dbReference type="ARBA" id="ARBA00010982"/>
    </source>
</evidence>
<accession>A0A7W0CTX6</accession>
<proteinExistence type="inferred from homology"/>
<evidence type="ECO:0000259" key="6">
    <source>
        <dbReference type="Pfam" id="PF00108"/>
    </source>
</evidence>